<evidence type="ECO:0000313" key="2">
    <source>
        <dbReference type="Proteomes" id="UP000578036"/>
    </source>
</evidence>
<dbReference type="EMBL" id="JACHWF010000006">
    <property type="protein sequence ID" value="MBB3009994.1"/>
    <property type="molecule type" value="Genomic_DNA"/>
</dbReference>
<gene>
    <name evidence="1" type="ORF">FHX61_004670</name>
</gene>
<dbReference type="Proteomes" id="UP000578036">
    <property type="component" value="Unassembled WGS sequence"/>
</dbReference>
<keyword evidence="2" id="KW-1185">Reference proteome</keyword>
<evidence type="ECO:0000313" key="1">
    <source>
        <dbReference type="EMBL" id="MBB3009994.1"/>
    </source>
</evidence>
<protein>
    <submittedName>
        <fullName evidence="1">Uncharacterized protein</fullName>
    </submittedName>
</protein>
<accession>A0A7W4VEA4</accession>
<dbReference type="AlphaFoldDB" id="A0A7W4VEA4"/>
<dbReference type="RefSeq" id="WP_183300335.1">
    <property type="nucleotide sequence ID" value="NZ_JACHWF010000006.1"/>
</dbReference>
<organism evidence="1 2">
    <name type="scientific">Cupriavidus alkaliphilus</name>
    <dbReference type="NCBI Taxonomy" id="942866"/>
    <lineage>
        <taxon>Bacteria</taxon>
        <taxon>Pseudomonadati</taxon>
        <taxon>Pseudomonadota</taxon>
        <taxon>Betaproteobacteria</taxon>
        <taxon>Burkholderiales</taxon>
        <taxon>Burkholderiaceae</taxon>
        <taxon>Cupriavidus</taxon>
    </lineage>
</organism>
<proteinExistence type="predicted"/>
<reference evidence="1 2" key="1">
    <citation type="submission" date="2020-08" db="EMBL/GenBank/DDBJ databases">
        <title>Genomic Encyclopedia of Type Strains, Phase IV (KMG-V): Genome sequencing to study the core and pangenomes of soil and plant-associated prokaryotes.</title>
        <authorList>
            <person name="Whitman W."/>
        </authorList>
    </citation>
    <scope>NUCLEOTIDE SEQUENCE [LARGE SCALE GENOMIC DNA]</scope>
    <source>
        <strain evidence="1 2">SLV-2362</strain>
    </source>
</reference>
<sequence>MSELGIQEAFAKYGANLRNVQWSVSAWAPDGSLVVSLWAHHYRRGPRGTAEYADSFERWSGPGNSEFRNNVAHAYTEGSKVRLIVVNTSDTKHVQDGRDASKIQKSFNPREDLVGVVAEIDGDRYVFRFSRTTSPI</sequence>
<name>A0A7W4VEA4_9BURK</name>
<comment type="caution">
    <text evidence="1">The sequence shown here is derived from an EMBL/GenBank/DDBJ whole genome shotgun (WGS) entry which is preliminary data.</text>
</comment>